<name>A0A518ER34_9BACT</name>
<sequence>MLDAARVETGKLILTRRSHDLVAVVRDALESVRAGALSRGITVTTEGMDGPLERDIDPNRIYQVVANLLSNAIKFTPDNGQIEVVIARAPGGGALVRIGDSGPGIESGDEGRVFDRLYQSHANDAAVLGGLGMGLFISQQIVHLHGGQLSGGRSPLGGAEFTCQLP</sequence>
<organism evidence="5 6">
    <name type="scientific">Saltatorellus ferox</name>
    <dbReference type="NCBI Taxonomy" id="2528018"/>
    <lineage>
        <taxon>Bacteria</taxon>
        <taxon>Pseudomonadati</taxon>
        <taxon>Planctomycetota</taxon>
        <taxon>Planctomycetia</taxon>
        <taxon>Planctomycetia incertae sedis</taxon>
        <taxon>Saltatorellus</taxon>
    </lineage>
</organism>
<dbReference type="GO" id="GO:0000155">
    <property type="term" value="F:phosphorelay sensor kinase activity"/>
    <property type="evidence" value="ECO:0007669"/>
    <property type="project" value="TreeGrafter"/>
</dbReference>
<dbReference type="Pfam" id="PF02518">
    <property type="entry name" value="HATPase_c"/>
    <property type="match status" value="1"/>
</dbReference>
<dbReference type="OrthoDB" id="9813394at2"/>
<dbReference type="PANTHER" id="PTHR43547">
    <property type="entry name" value="TWO-COMPONENT HISTIDINE KINASE"/>
    <property type="match status" value="1"/>
</dbReference>
<accession>A0A518ER34</accession>
<keyword evidence="5" id="KW-0808">Transferase</keyword>
<dbReference type="InterPro" id="IPR036890">
    <property type="entry name" value="HATPase_C_sf"/>
</dbReference>
<dbReference type="SMART" id="SM00387">
    <property type="entry name" value="HATPase_c"/>
    <property type="match status" value="1"/>
</dbReference>
<dbReference type="PROSITE" id="PS50109">
    <property type="entry name" value="HIS_KIN"/>
    <property type="match status" value="1"/>
</dbReference>
<keyword evidence="3" id="KW-0597">Phosphoprotein</keyword>
<reference evidence="5 6" key="1">
    <citation type="submission" date="2019-02" db="EMBL/GenBank/DDBJ databases">
        <title>Deep-cultivation of Planctomycetes and their phenomic and genomic characterization uncovers novel biology.</title>
        <authorList>
            <person name="Wiegand S."/>
            <person name="Jogler M."/>
            <person name="Boedeker C."/>
            <person name="Pinto D."/>
            <person name="Vollmers J."/>
            <person name="Rivas-Marin E."/>
            <person name="Kohn T."/>
            <person name="Peeters S.H."/>
            <person name="Heuer A."/>
            <person name="Rast P."/>
            <person name="Oberbeckmann S."/>
            <person name="Bunk B."/>
            <person name="Jeske O."/>
            <person name="Meyerdierks A."/>
            <person name="Storesund J.E."/>
            <person name="Kallscheuer N."/>
            <person name="Luecker S."/>
            <person name="Lage O.M."/>
            <person name="Pohl T."/>
            <person name="Merkel B.J."/>
            <person name="Hornburger P."/>
            <person name="Mueller R.-W."/>
            <person name="Bruemmer F."/>
            <person name="Labrenz M."/>
            <person name="Spormann A.M."/>
            <person name="Op den Camp H."/>
            <person name="Overmann J."/>
            <person name="Amann R."/>
            <person name="Jetten M.S.M."/>
            <person name="Mascher T."/>
            <person name="Medema M.H."/>
            <person name="Devos D.P."/>
            <person name="Kaster A.-K."/>
            <person name="Ovreas L."/>
            <person name="Rohde M."/>
            <person name="Galperin M.Y."/>
            <person name="Jogler C."/>
        </authorList>
    </citation>
    <scope>NUCLEOTIDE SEQUENCE [LARGE SCALE GENOMIC DNA]</scope>
    <source>
        <strain evidence="5 6">Poly30</strain>
    </source>
</reference>
<dbReference type="InterPro" id="IPR004358">
    <property type="entry name" value="Sig_transdc_His_kin-like_C"/>
</dbReference>
<dbReference type="Gene3D" id="3.30.565.10">
    <property type="entry name" value="Histidine kinase-like ATPase, C-terminal domain"/>
    <property type="match status" value="1"/>
</dbReference>
<dbReference type="PRINTS" id="PR00344">
    <property type="entry name" value="BCTRLSENSOR"/>
</dbReference>
<dbReference type="InterPro" id="IPR005467">
    <property type="entry name" value="His_kinase_dom"/>
</dbReference>
<evidence type="ECO:0000259" key="4">
    <source>
        <dbReference type="PROSITE" id="PS50109"/>
    </source>
</evidence>
<feature type="domain" description="Histidine kinase" evidence="4">
    <location>
        <begin position="1"/>
        <end position="166"/>
    </location>
</feature>
<gene>
    <name evidence="5" type="primary">tmoS_1</name>
    <name evidence="5" type="ORF">Poly30_20150</name>
</gene>
<keyword evidence="6" id="KW-1185">Reference proteome</keyword>
<keyword evidence="5" id="KW-0418">Kinase</keyword>
<evidence type="ECO:0000256" key="3">
    <source>
        <dbReference type="ARBA" id="ARBA00022553"/>
    </source>
</evidence>
<dbReference type="AlphaFoldDB" id="A0A518ER34"/>
<dbReference type="EC" id="2.7.13.3" evidence="2"/>
<dbReference type="CDD" id="cd00075">
    <property type="entry name" value="HATPase"/>
    <property type="match status" value="1"/>
</dbReference>
<proteinExistence type="predicted"/>
<evidence type="ECO:0000313" key="6">
    <source>
        <dbReference type="Proteomes" id="UP000320390"/>
    </source>
</evidence>
<comment type="catalytic activity">
    <reaction evidence="1">
        <text>ATP + protein L-histidine = ADP + protein N-phospho-L-histidine.</text>
        <dbReference type="EC" id="2.7.13.3"/>
    </reaction>
</comment>
<dbReference type="SUPFAM" id="SSF55874">
    <property type="entry name" value="ATPase domain of HSP90 chaperone/DNA topoisomerase II/histidine kinase"/>
    <property type="match status" value="1"/>
</dbReference>
<dbReference type="Proteomes" id="UP000320390">
    <property type="component" value="Chromosome"/>
</dbReference>
<evidence type="ECO:0000256" key="1">
    <source>
        <dbReference type="ARBA" id="ARBA00000085"/>
    </source>
</evidence>
<dbReference type="EMBL" id="CP036434">
    <property type="protein sequence ID" value="QDV06505.1"/>
    <property type="molecule type" value="Genomic_DNA"/>
</dbReference>
<dbReference type="PANTHER" id="PTHR43547:SF2">
    <property type="entry name" value="HYBRID SIGNAL TRANSDUCTION HISTIDINE KINASE C"/>
    <property type="match status" value="1"/>
</dbReference>
<evidence type="ECO:0000256" key="2">
    <source>
        <dbReference type="ARBA" id="ARBA00012438"/>
    </source>
</evidence>
<evidence type="ECO:0000313" key="5">
    <source>
        <dbReference type="EMBL" id="QDV06505.1"/>
    </source>
</evidence>
<protein>
    <recommendedName>
        <fullName evidence="2">histidine kinase</fullName>
        <ecNumber evidence="2">2.7.13.3</ecNumber>
    </recommendedName>
</protein>
<dbReference type="InterPro" id="IPR003594">
    <property type="entry name" value="HATPase_dom"/>
</dbReference>